<dbReference type="Pfam" id="PF00698">
    <property type="entry name" value="Acyl_transf_1"/>
    <property type="match status" value="1"/>
</dbReference>
<reference evidence="11" key="1">
    <citation type="journal article" date="2020" name="BMC Genomics">
        <title>Correction to: Identification and distribution of gene clusters required for synthesis of sphingolipid metabolism inhibitors in diverse species of the filamentous fungus Fusarium.</title>
        <authorList>
            <person name="Kim H.S."/>
            <person name="Lohmar J.M."/>
            <person name="Busman M."/>
            <person name="Brown D.W."/>
            <person name="Naumann T.A."/>
            <person name="Divon H.H."/>
            <person name="Lysoe E."/>
            <person name="Uhlig S."/>
            <person name="Proctor R.H."/>
        </authorList>
    </citation>
    <scope>NUCLEOTIDE SEQUENCE</scope>
    <source>
        <strain evidence="11">NRRL 20472</strain>
    </source>
</reference>
<dbReference type="SUPFAM" id="SSF53335">
    <property type="entry name" value="S-adenosyl-L-methionine-dependent methyltransferases"/>
    <property type="match status" value="1"/>
</dbReference>
<dbReference type="Pfam" id="PF08242">
    <property type="entry name" value="Methyltransf_12"/>
    <property type="match status" value="1"/>
</dbReference>
<dbReference type="InterPro" id="IPR050444">
    <property type="entry name" value="Polyketide_Synthase"/>
</dbReference>
<reference evidence="11" key="2">
    <citation type="submission" date="2020-05" db="EMBL/GenBank/DDBJ databases">
        <authorList>
            <person name="Kim H.-S."/>
            <person name="Proctor R.H."/>
            <person name="Brown D.W."/>
        </authorList>
    </citation>
    <scope>NUCLEOTIDE SEQUENCE</scope>
    <source>
        <strain evidence="11">NRRL 20472</strain>
    </source>
</reference>
<dbReference type="CDD" id="cd02440">
    <property type="entry name" value="AdoMet_MTases"/>
    <property type="match status" value="1"/>
</dbReference>
<dbReference type="PROSITE" id="PS52004">
    <property type="entry name" value="KS3_2"/>
    <property type="match status" value="1"/>
</dbReference>
<dbReference type="InterPro" id="IPR036736">
    <property type="entry name" value="ACP-like_sf"/>
</dbReference>
<dbReference type="EMBL" id="JABEXW010000536">
    <property type="protein sequence ID" value="KAF4962499.1"/>
    <property type="molecule type" value="Genomic_DNA"/>
</dbReference>
<evidence type="ECO:0000256" key="5">
    <source>
        <dbReference type="ARBA" id="ARBA00023315"/>
    </source>
</evidence>
<keyword evidence="1" id="KW-0596">Phosphopantetheine</keyword>
<dbReference type="InterPro" id="IPR049900">
    <property type="entry name" value="PKS_mFAS_DH"/>
</dbReference>
<keyword evidence="2" id="KW-0597">Phosphoprotein</keyword>
<dbReference type="PANTHER" id="PTHR45681:SF6">
    <property type="entry name" value="POLYKETIDE SYNTHASE 37"/>
    <property type="match status" value="1"/>
</dbReference>
<dbReference type="InterPro" id="IPR014031">
    <property type="entry name" value="Ketoacyl_synth_C"/>
</dbReference>
<dbReference type="InterPro" id="IPR014030">
    <property type="entry name" value="Ketoacyl_synth_N"/>
</dbReference>
<dbReference type="Gene3D" id="3.40.366.10">
    <property type="entry name" value="Malonyl-Coenzyme A Acyl Carrier Protein, domain 2"/>
    <property type="match status" value="2"/>
</dbReference>
<evidence type="ECO:0000313" key="12">
    <source>
        <dbReference type="Proteomes" id="UP000622797"/>
    </source>
</evidence>
<dbReference type="SUPFAM" id="SSF53901">
    <property type="entry name" value="Thiolase-like"/>
    <property type="match status" value="1"/>
</dbReference>
<dbReference type="Pfam" id="PF16073">
    <property type="entry name" value="SAT"/>
    <property type="match status" value="1"/>
</dbReference>
<dbReference type="GO" id="GO:0006633">
    <property type="term" value="P:fatty acid biosynthetic process"/>
    <property type="evidence" value="ECO:0007669"/>
    <property type="project" value="InterPro"/>
</dbReference>
<organism evidence="11 12">
    <name type="scientific">Fusarium sarcochroum</name>
    <dbReference type="NCBI Taxonomy" id="1208366"/>
    <lineage>
        <taxon>Eukaryota</taxon>
        <taxon>Fungi</taxon>
        <taxon>Dikarya</taxon>
        <taxon>Ascomycota</taxon>
        <taxon>Pezizomycotina</taxon>
        <taxon>Sordariomycetes</taxon>
        <taxon>Hypocreomycetidae</taxon>
        <taxon>Hypocreales</taxon>
        <taxon>Nectriaceae</taxon>
        <taxon>Fusarium</taxon>
        <taxon>Fusarium lateritium species complex</taxon>
    </lineage>
</organism>
<dbReference type="PROSITE" id="PS00606">
    <property type="entry name" value="KS3_1"/>
    <property type="match status" value="1"/>
</dbReference>
<keyword evidence="5" id="KW-0012">Acyltransferase</keyword>
<dbReference type="InterPro" id="IPR029063">
    <property type="entry name" value="SAM-dependent_MTases_sf"/>
</dbReference>
<dbReference type="Pfam" id="PF18558">
    <property type="entry name" value="HTH_51"/>
    <property type="match status" value="1"/>
</dbReference>
<feature type="compositionally biased region" description="Low complexity" evidence="7">
    <location>
        <begin position="1777"/>
        <end position="1787"/>
    </location>
</feature>
<dbReference type="Gene3D" id="3.40.50.150">
    <property type="entry name" value="Vaccinia Virus protein VP39"/>
    <property type="match status" value="1"/>
</dbReference>
<dbReference type="Gene3D" id="3.10.129.110">
    <property type="entry name" value="Polyketide synthase dehydratase"/>
    <property type="match status" value="1"/>
</dbReference>
<dbReference type="InterPro" id="IPR016035">
    <property type="entry name" value="Acyl_Trfase/lysoPLipase"/>
</dbReference>
<dbReference type="OrthoDB" id="329835at2759"/>
<evidence type="ECO:0000256" key="2">
    <source>
        <dbReference type="ARBA" id="ARBA00022553"/>
    </source>
</evidence>
<dbReference type="InterPro" id="IPR020841">
    <property type="entry name" value="PKS_Beta-ketoAc_synthase_dom"/>
</dbReference>
<dbReference type="SMART" id="SM00825">
    <property type="entry name" value="PKS_KS"/>
    <property type="match status" value="1"/>
</dbReference>
<evidence type="ECO:0000256" key="6">
    <source>
        <dbReference type="PROSITE-ProRule" id="PRU01363"/>
    </source>
</evidence>
<dbReference type="InterPro" id="IPR036291">
    <property type="entry name" value="NAD(P)-bd_dom_sf"/>
</dbReference>
<dbReference type="InterPro" id="IPR001227">
    <property type="entry name" value="Ac_transferase_dom_sf"/>
</dbReference>
<dbReference type="InterPro" id="IPR032088">
    <property type="entry name" value="SAT"/>
</dbReference>
<dbReference type="InterPro" id="IPR009081">
    <property type="entry name" value="PP-bd_ACP"/>
</dbReference>
<evidence type="ECO:0000259" key="8">
    <source>
        <dbReference type="PROSITE" id="PS50075"/>
    </source>
</evidence>
<dbReference type="Pfam" id="PF00109">
    <property type="entry name" value="ketoacyl-synt"/>
    <property type="match status" value="1"/>
</dbReference>
<dbReference type="InterPro" id="IPR016039">
    <property type="entry name" value="Thiolase-like"/>
</dbReference>
<dbReference type="GO" id="GO:0044550">
    <property type="term" value="P:secondary metabolite biosynthetic process"/>
    <property type="evidence" value="ECO:0007669"/>
    <property type="project" value="UniProtKB-ARBA"/>
</dbReference>
<dbReference type="InterPro" id="IPR014043">
    <property type="entry name" value="Acyl_transferase_dom"/>
</dbReference>
<proteinExistence type="predicted"/>
<dbReference type="Pfam" id="PF00550">
    <property type="entry name" value="PP-binding"/>
    <property type="match status" value="1"/>
</dbReference>
<sequence length="2641" mass="291521">MALPVSDVALAPKSLLLFGPGVMSLDKEYLDRILSINKGRTTDQWALHALEDIQSCWGSLCEWIPKLQSTPGERHAQTLAEWLRTGVIPPSSTVANLPNSILGPLVIVAQLVEYLEHMNTSTHGSVQDEDEFQVHSGQDTETIGCCLGVFSALVVSLSTSWAQFFHNAGAVLRNVFVLGALSDAQDVSKATGASVSFMVFWRGGQSISDLNKMLEAYPESYVSVLYDDNRATVTTSCRTAPALNSHFQKLGITATETEFHGRFHAGRLYEADIQALFSFCHHIKASGRRVLPDASCLVLPTRINRDTTVSKGENLLEVASRAFFVEQFDWIKTLRSSVSGSLADRTSRIIEFGPERCVPPTLLRRLKNQIIHVNLESTSRRLGHSSSSTSEPKVADNDIAVIGMACNVAGAQDLEEYWKILLEGKSQHKELDANDRFVMETSYRPHQKGDEKKKWYGNFLDEHDAFDHKFFKKSPREALHMDPQQRLMLQVAYQAVTQSGYHHKSQTNDRIGCYIGCVGNDYENNIAHTTPNAFSATGVLRCYIAGKVSHYFGWTGPSMTLDTACSASTVAMNLACQAIISGECSAALVGGTNFCSAPLFFQNLAAGSFLSPTGQCKPFDKDADGYCRGEAIGAIFLKKLSDAIPEGYQILGVVSATAINQNQNTTPIFVPNPLSLTEAFRSVLCKSGLEAKDISYVEAHGTGTPVGDPAEYDSIRQVLGAPSRSSSKPLQVGSVKGLIGHTEGASGVVSLIKILLMIHESRIPPQASFSIMNPSIKAIPSDNMGITLVSIPWEDDCKTALINNFGASGSNASMIIKQAPNRNLITNGTSSSHVSEFKCPIYISSINDKGIQAYTTRLRQFLKAKRISGDHFGIENLAFNLNRQSNWSLNRSLVFAAESIDDLNKQLSSYKAFLTPKASPVILCFGGQVASFVGLNREVYDKTTVLRHYLDQCNSTCISVCGKGVYPEIFQREPLSDPSVLQPLLFAMQYSCAMSWIDCGVEPAALVGHSFGELTALCISGVLGLEDAIKLVYGRSKIIKNCWGPEEGSMMAVEADMEDVESLLTASNARLDEDAPNGMASIACLNGPRSFTLAGSAAAIDAVEYLISTRYTSIRHKRLNVTHAFHSSLVDHLKTNLESLGQKLTFFQPRIPLERATRDHDDSPFSAAYVARHMREPVYFSHAVHRLAKQFPQAIWLEAGSNSTITTMANKALGTPENSTFQPVNISSNTSALDQLANGTMNLWKAGLRIHFWPHSTRQTYQYAPMILPPYQFEKHHHYLEFKPPEKQAIGDGIASNTESPSTCVYTRLHSEDHDEKRFRFRINIQMKEFTDVLSTHIIRKTTQTCPVTYLIDMAIQAIRSVRLDLSSNERLHPQIYNIMNQPPIIMTPAIAVYLVFEDLDKNAHAWKFTFSSSPHGAHETVHMSGNLSFQSAEDPHLRLDYGRLERLVPHRRYLQVLENSDDLGEVIQGQNIHQLISGMIGYNNVSRGLQKLVGHPYESAGRVIKECSRQARLDFGFGESFIEVGSIWSNCMAQGRDTSGDVVYTVSGIEQWMKSPDLLGRINNNSSGGPDSSQEWHVLAQHKRTESKDSFLTDIFVFDSTSRSLEEVILGIQFTPVSMTALSKGSTSTGNLEPLIELTKPLPQTPNAIGNISTLPPQGLRNQLAVKPIMSPTQDTSDTDLWIKLQRVLADLSGLELEEINKDDSLADIGIDSLMGMEMAHDIENAFHCVLDNAEIVAIVDVPGVLRYLKSVLGLENGETSVDSYTPAPLDHTSSSEKPSSAPSSPWEDIQILETPLNSDGSLCLPSAIVLEAFHESTTCTDDLLKIHGCAHYLDNVSLKQTRLCLKLISTAFQKLGCDIERARPGEVLQPVASIAKHRLFHDYLYQMLENTRMININGGITTRTAIPFPTQSAEVILEELMQHHGQHGSLHQLTYTVGFKLAEVLSGQVNGPQLLFGDAENRRLVADFYGEFPFNKVYFELMVNFFTELVARLKASSPNPATLKILEMGAGTGGATRVLIPALIKLGIPFEYTFTDLSPSLVAQARKRFKDYPFVKLFVHDISNPPSDPELIGSQHIVMASNAVHATPSLEGSAKNIRKFLRPDGFLMLVEMMETLHCIDLVWGTLEDWWLFDDSRTHAIVDQDRWKEELLSAGYKHVEWTRGDLPESRSGRVIIALASDAGHDLDDPAPTTATEKYAGEHGLYLSAEDSKRRMLAAEEYVRTTVNGFSIPEISGQPVPSSASTCILVTGATGSLGGHIVQHLAGLPSVDKIYCLNRPSVRKDVPADPLKRQVQAMESKGIHVDETMLAKLQTIETDTSKLRLGLKDDLYDELSSQVTHIVHNAYPSNGLRTLTQNENQFVILRNLIDFSANVVALRKHNLDRASNNGSSDFKFTFQFVSSMAAVGVYPAMQGNGEIAVPERSWDIDCALANGYGGSKSVCEHILCDTLGRFPDRFRAMTVRLGQLSGSKHSGYWNHMEVLGFLFKSSQTLAAFPILDGILTWLSLEDTASSLGDLLLRNASDCYPIYHLDNPVHRKWADATPVLTEGLGVPQKGMVPLEEWIRRVRAYPGEDPWDNPAAKAIDFFEHKFEHMSCGGVTLATDKTREHSKTLREVQPLTDDILRKYIQAWKATGFLRSV</sequence>
<evidence type="ECO:0000313" key="11">
    <source>
        <dbReference type="EMBL" id="KAF4962499.1"/>
    </source>
</evidence>
<dbReference type="Gene3D" id="1.10.1200.10">
    <property type="entry name" value="ACP-like"/>
    <property type="match status" value="1"/>
</dbReference>
<dbReference type="InterPro" id="IPR018201">
    <property type="entry name" value="Ketoacyl_synth_AS"/>
</dbReference>
<evidence type="ECO:0000256" key="7">
    <source>
        <dbReference type="SAM" id="MobiDB-lite"/>
    </source>
</evidence>
<dbReference type="Pfam" id="PF02801">
    <property type="entry name" value="Ketoacyl-synt_C"/>
    <property type="match status" value="1"/>
</dbReference>
<dbReference type="InterPro" id="IPR013217">
    <property type="entry name" value="Methyltransf_12"/>
</dbReference>
<keyword evidence="4" id="KW-0511">Multifunctional enzyme</keyword>
<evidence type="ECO:0000259" key="10">
    <source>
        <dbReference type="PROSITE" id="PS52019"/>
    </source>
</evidence>
<comment type="caution">
    <text evidence="6">Lacks conserved residue(s) required for the propagation of feature annotation.</text>
</comment>
<evidence type="ECO:0000259" key="9">
    <source>
        <dbReference type="PROSITE" id="PS52004"/>
    </source>
</evidence>
<dbReference type="InterPro" id="IPR041068">
    <property type="entry name" value="HTH_51"/>
</dbReference>
<feature type="region of interest" description="Disordered" evidence="7">
    <location>
        <begin position="1764"/>
        <end position="1788"/>
    </location>
</feature>
<dbReference type="InterPro" id="IPR013120">
    <property type="entry name" value="FAR_NAD-bd"/>
</dbReference>
<evidence type="ECO:0008006" key="13">
    <source>
        <dbReference type="Google" id="ProtNLM"/>
    </source>
</evidence>
<dbReference type="PROSITE" id="PS52019">
    <property type="entry name" value="PKS_MFAS_DH"/>
    <property type="match status" value="1"/>
</dbReference>
<dbReference type="InterPro" id="IPR016036">
    <property type="entry name" value="Malonyl_transacylase_ACP-bd"/>
</dbReference>
<feature type="domain" description="Ketosynthase family 3 (KS3)" evidence="9">
    <location>
        <begin position="396"/>
        <end position="818"/>
    </location>
</feature>
<dbReference type="SUPFAM" id="SSF55048">
    <property type="entry name" value="Probable ACP-binding domain of malonyl-CoA ACP transacylase"/>
    <property type="match status" value="1"/>
</dbReference>
<comment type="caution">
    <text evidence="11">The sequence shown here is derived from an EMBL/GenBank/DDBJ whole genome shotgun (WGS) entry which is preliminary data.</text>
</comment>
<dbReference type="SUPFAM" id="SSF51735">
    <property type="entry name" value="NAD(P)-binding Rossmann-fold domains"/>
    <property type="match status" value="1"/>
</dbReference>
<accession>A0A8H4TRD3</accession>
<dbReference type="SMART" id="SM00827">
    <property type="entry name" value="PKS_AT"/>
    <property type="match status" value="1"/>
</dbReference>
<dbReference type="InterPro" id="IPR006162">
    <property type="entry name" value="Ppantetheine_attach_site"/>
</dbReference>
<dbReference type="InterPro" id="IPR042104">
    <property type="entry name" value="PKS_dehydratase_sf"/>
</dbReference>
<dbReference type="PROSITE" id="PS00012">
    <property type="entry name" value="PHOSPHOPANTETHEINE"/>
    <property type="match status" value="1"/>
</dbReference>
<protein>
    <recommendedName>
        <fullName evidence="13">Polyketide synthase</fullName>
    </recommendedName>
</protein>
<dbReference type="Pfam" id="PF07993">
    <property type="entry name" value="NAD_binding_4"/>
    <property type="match status" value="1"/>
</dbReference>
<gene>
    <name evidence="11" type="ORF">FSARC_9422</name>
</gene>
<dbReference type="PROSITE" id="PS50075">
    <property type="entry name" value="CARRIER"/>
    <property type="match status" value="1"/>
</dbReference>
<feature type="region of interest" description="C-terminal hotdog fold" evidence="6">
    <location>
        <begin position="1465"/>
        <end position="1624"/>
    </location>
</feature>
<dbReference type="CDD" id="cd00833">
    <property type="entry name" value="PKS"/>
    <property type="match status" value="1"/>
</dbReference>
<name>A0A8H4TRD3_9HYPO</name>
<dbReference type="Gene3D" id="3.40.50.720">
    <property type="entry name" value="NAD(P)-binding Rossmann-like Domain"/>
    <property type="match status" value="1"/>
</dbReference>
<dbReference type="PANTHER" id="PTHR45681">
    <property type="entry name" value="POLYKETIDE SYNTHASE 44-RELATED"/>
    <property type="match status" value="1"/>
</dbReference>
<dbReference type="Proteomes" id="UP000622797">
    <property type="component" value="Unassembled WGS sequence"/>
</dbReference>
<dbReference type="SUPFAM" id="SSF47336">
    <property type="entry name" value="ACP-like"/>
    <property type="match status" value="1"/>
</dbReference>
<feature type="region of interest" description="N-terminal hotdog fold" evidence="6">
    <location>
        <begin position="1302"/>
        <end position="1435"/>
    </location>
</feature>
<dbReference type="GO" id="GO:0004315">
    <property type="term" value="F:3-oxoacyl-[acyl-carrier-protein] synthase activity"/>
    <property type="evidence" value="ECO:0007669"/>
    <property type="project" value="InterPro"/>
</dbReference>
<evidence type="ECO:0000256" key="3">
    <source>
        <dbReference type="ARBA" id="ARBA00022679"/>
    </source>
</evidence>
<keyword evidence="3" id="KW-0808">Transferase</keyword>
<keyword evidence="12" id="KW-1185">Reference proteome</keyword>
<dbReference type="Gene3D" id="3.40.47.10">
    <property type="match status" value="1"/>
</dbReference>
<dbReference type="SUPFAM" id="SSF52151">
    <property type="entry name" value="FabD/lysophospholipase-like"/>
    <property type="match status" value="1"/>
</dbReference>
<evidence type="ECO:0000256" key="4">
    <source>
        <dbReference type="ARBA" id="ARBA00023268"/>
    </source>
</evidence>
<evidence type="ECO:0000256" key="1">
    <source>
        <dbReference type="ARBA" id="ARBA00022450"/>
    </source>
</evidence>
<feature type="domain" description="PKS/mFAS DH" evidence="10">
    <location>
        <begin position="1302"/>
        <end position="1624"/>
    </location>
</feature>
<dbReference type="Gene3D" id="3.30.70.3290">
    <property type="match status" value="1"/>
</dbReference>
<feature type="domain" description="Carrier" evidence="8">
    <location>
        <begin position="1677"/>
        <end position="1754"/>
    </location>
</feature>